<dbReference type="AlphaFoldDB" id="A0A383CJX6"/>
<dbReference type="EMBL" id="UINC01209351">
    <property type="protein sequence ID" value="SVE32333.1"/>
    <property type="molecule type" value="Genomic_DNA"/>
</dbReference>
<sequence length="46" mass="5310">LGISFLFGSVLVHSVSFHRRHKVYFDPKNQQNTDPILDLVVTKKID</sequence>
<proteinExistence type="predicted"/>
<name>A0A383CJX6_9ZZZZ</name>
<reference evidence="1" key="1">
    <citation type="submission" date="2018-05" db="EMBL/GenBank/DDBJ databases">
        <authorList>
            <person name="Lanie J.A."/>
            <person name="Ng W.-L."/>
            <person name="Kazmierczak K.M."/>
            <person name="Andrzejewski T.M."/>
            <person name="Davidsen T.M."/>
            <person name="Wayne K.J."/>
            <person name="Tettelin H."/>
            <person name="Glass J.I."/>
            <person name="Rusch D."/>
            <person name="Podicherti R."/>
            <person name="Tsui H.-C.T."/>
            <person name="Winkler M.E."/>
        </authorList>
    </citation>
    <scope>NUCLEOTIDE SEQUENCE</scope>
</reference>
<organism evidence="1">
    <name type="scientific">marine metagenome</name>
    <dbReference type="NCBI Taxonomy" id="408172"/>
    <lineage>
        <taxon>unclassified sequences</taxon>
        <taxon>metagenomes</taxon>
        <taxon>ecological metagenomes</taxon>
    </lineage>
</organism>
<protein>
    <submittedName>
        <fullName evidence="1">Uncharacterized protein</fullName>
    </submittedName>
</protein>
<accession>A0A383CJX6</accession>
<evidence type="ECO:0000313" key="1">
    <source>
        <dbReference type="EMBL" id="SVE32333.1"/>
    </source>
</evidence>
<feature type="non-terminal residue" evidence="1">
    <location>
        <position position="1"/>
    </location>
</feature>
<gene>
    <name evidence="1" type="ORF">METZ01_LOCUS485187</name>
</gene>